<dbReference type="SUPFAM" id="SSF56112">
    <property type="entry name" value="Protein kinase-like (PK-like)"/>
    <property type="match status" value="1"/>
</dbReference>
<dbReference type="InterPro" id="IPR011009">
    <property type="entry name" value="Kinase-like_dom_sf"/>
</dbReference>
<dbReference type="InterPro" id="IPR017441">
    <property type="entry name" value="Protein_kinase_ATP_BS"/>
</dbReference>
<feature type="region of interest" description="Disordered" evidence="7">
    <location>
        <begin position="1"/>
        <end position="41"/>
    </location>
</feature>
<feature type="region of interest" description="Disordered" evidence="7">
    <location>
        <begin position="267"/>
        <end position="316"/>
    </location>
</feature>
<dbReference type="AlphaFoldDB" id="A0A9W8B2L7"/>
<feature type="compositionally biased region" description="Low complexity" evidence="7">
    <location>
        <begin position="17"/>
        <end position="41"/>
    </location>
</feature>
<evidence type="ECO:0000256" key="7">
    <source>
        <dbReference type="SAM" id="MobiDB-lite"/>
    </source>
</evidence>
<evidence type="ECO:0000256" key="4">
    <source>
        <dbReference type="ARBA" id="ARBA00022777"/>
    </source>
</evidence>
<evidence type="ECO:0000256" key="6">
    <source>
        <dbReference type="PROSITE-ProRule" id="PRU10141"/>
    </source>
</evidence>
<keyword evidence="2" id="KW-0808">Transferase</keyword>
<dbReference type="GO" id="GO:0005524">
    <property type="term" value="F:ATP binding"/>
    <property type="evidence" value="ECO:0007669"/>
    <property type="project" value="UniProtKB-UniRule"/>
</dbReference>
<feature type="compositionally biased region" description="Low complexity" evidence="7">
    <location>
        <begin position="144"/>
        <end position="157"/>
    </location>
</feature>
<dbReference type="Pfam" id="PF00069">
    <property type="entry name" value="Pkinase"/>
    <property type="match status" value="1"/>
</dbReference>
<feature type="domain" description="Protein kinase" evidence="8">
    <location>
        <begin position="398"/>
        <end position="704"/>
    </location>
</feature>
<gene>
    <name evidence="9" type="primary">HRK1_2</name>
    <name evidence="9" type="ORF">H4R34_002425</name>
</gene>
<protein>
    <submittedName>
        <fullName evidence="9">Serine/threonine protein kinase</fullName>
    </submittedName>
</protein>
<evidence type="ECO:0000256" key="1">
    <source>
        <dbReference type="ARBA" id="ARBA00022527"/>
    </source>
</evidence>
<dbReference type="PANTHER" id="PTHR24345:SF0">
    <property type="entry name" value="CELL CYCLE SERINE_THREONINE-PROTEIN KINASE CDC5_MSD2"/>
    <property type="match status" value="1"/>
</dbReference>
<keyword evidence="4 9" id="KW-0418">Kinase</keyword>
<comment type="caution">
    <text evidence="9">The sequence shown here is derived from an EMBL/GenBank/DDBJ whole genome shotgun (WGS) entry which is preliminary data.</text>
</comment>
<dbReference type="EMBL" id="JANBQB010000164">
    <property type="protein sequence ID" value="KAJ1980526.1"/>
    <property type="molecule type" value="Genomic_DNA"/>
</dbReference>
<sequence>MSPVVSSFPPPPPPSGSTPATTATTPPRVSSTSRRTRLASVTSHWSVRALLSRRTSVMASAGNSSCSTTARYSISNPILTPTVDNPAFSAAHSPPVPRDIRVSRRKSTVPSDCSSVPWQTLTPSPTATPVMSGHPSRAPSFRISSTHSSSSSSTTTTNPMSDAASATSSQPHRLVSHHSHSSSRDTLHSDSGSPQDSTLPAGMAPSTLERQPSPPRLASRRKSMSVPHAPDSQQGPRSKDQQHHPHYSLDIAPDIDKMHQLSTVTVDRIHKEEEERTGGTAKKSLGLLKRQPSPHRHNQHAQTQAPQPSQPDREGRHRSIHHFFFPIKRFLHKQHGPVSKPSSLKTSAPPSRSGSPPEPSSPRGGGKDGGDHLSTASSDASAARRRYLSHESSLKQYGKTVKVIGHGTGGTVRLLEEHSGKGSTNLVKKNSLLRSAGLAKAPPAATGGASVDLAAVGGAVTAGAKVYAVKEFRAREPRESEREYYKKITSEYCIGSSIHHDNIVETLDIVFEGSHIYEIMEYCPYDLFNVVASGKMDMDECACCWAQLVRGVRYLHSLGIAHRDLKLENCLLNDEGVLKIIDFGCAVVFKTPYEQVSHLVTGYTGSDPYIAPELHLQRPYDPKGSDLWSLGIILFAMTMSKFPWKAARRDVVDYATYSNNHNRRTAKPISTLPIEAARPLLASLLQPDVKKRATMDDILQDEWFKSIPYCKPGLPCKSHSHHLS</sequence>
<dbReference type="PROSITE" id="PS50011">
    <property type="entry name" value="PROTEIN_KINASE_DOM"/>
    <property type="match status" value="1"/>
</dbReference>
<evidence type="ECO:0000256" key="3">
    <source>
        <dbReference type="ARBA" id="ARBA00022741"/>
    </source>
</evidence>
<dbReference type="GO" id="GO:0005634">
    <property type="term" value="C:nucleus"/>
    <property type="evidence" value="ECO:0007669"/>
    <property type="project" value="TreeGrafter"/>
</dbReference>
<evidence type="ECO:0000313" key="10">
    <source>
        <dbReference type="Proteomes" id="UP001151582"/>
    </source>
</evidence>
<accession>A0A9W8B2L7</accession>
<dbReference type="InterPro" id="IPR008271">
    <property type="entry name" value="Ser/Thr_kinase_AS"/>
</dbReference>
<keyword evidence="5 6" id="KW-0067">ATP-binding</keyword>
<name>A0A9W8B2L7_9FUNG</name>
<dbReference type="InterPro" id="IPR000719">
    <property type="entry name" value="Prot_kinase_dom"/>
</dbReference>
<proteinExistence type="predicted"/>
<keyword evidence="10" id="KW-1185">Reference proteome</keyword>
<feature type="region of interest" description="Disordered" evidence="7">
    <location>
        <begin position="82"/>
        <end position="245"/>
    </location>
</feature>
<feature type="compositionally biased region" description="Basic and acidic residues" evidence="7">
    <location>
        <begin position="267"/>
        <end position="277"/>
    </location>
</feature>
<evidence type="ECO:0000256" key="5">
    <source>
        <dbReference type="ARBA" id="ARBA00022840"/>
    </source>
</evidence>
<dbReference type="PROSITE" id="PS00108">
    <property type="entry name" value="PROTEIN_KINASE_ST"/>
    <property type="match status" value="1"/>
</dbReference>
<dbReference type="Proteomes" id="UP001151582">
    <property type="component" value="Unassembled WGS sequence"/>
</dbReference>
<evidence type="ECO:0000256" key="2">
    <source>
        <dbReference type="ARBA" id="ARBA00022679"/>
    </source>
</evidence>
<dbReference type="PROSITE" id="PS00107">
    <property type="entry name" value="PROTEIN_KINASE_ATP"/>
    <property type="match status" value="1"/>
</dbReference>
<dbReference type="OrthoDB" id="6513151at2759"/>
<feature type="binding site" evidence="6">
    <location>
        <position position="429"/>
    </location>
    <ligand>
        <name>ATP</name>
        <dbReference type="ChEBI" id="CHEBI:30616"/>
    </ligand>
</feature>
<dbReference type="SMART" id="SM00220">
    <property type="entry name" value="S_TKc"/>
    <property type="match status" value="1"/>
</dbReference>
<dbReference type="GO" id="GO:0004674">
    <property type="term" value="F:protein serine/threonine kinase activity"/>
    <property type="evidence" value="ECO:0007669"/>
    <property type="project" value="UniProtKB-KW"/>
</dbReference>
<evidence type="ECO:0000313" key="9">
    <source>
        <dbReference type="EMBL" id="KAJ1980526.1"/>
    </source>
</evidence>
<keyword evidence="1 9" id="KW-0723">Serine/threonine-protein kinase</keyword>
<feature type="compositionally biased region" description="Polar residues" evidence="7">
    <location>
        <begin position="158"/>
        <end position="171"/>
    </location>
</feature>
<reference evidence="9" key="1">
    <citation type="submission" date="2022-07" db="EMBL/GenBank/DDBJ databases">
        <title>Phylogenomic reconstructions and comparative analyses of Kickxellomycotina fungi.</title>
        <authorList>
            <person name="Reynolds N.K."/>
            <person name="Stajich J.E."/>
            <person name="Barry K."/>
            <person name="Grigoriev I.V."/>
            <person name="Crous P."/>
            <person name="Smith M.E."/>
        </authorList>
    </citation>
    <scope>NUCLEOTIDE SEQUENCE</scope>
    <source>
        <strain evidence="9">RSA 567</strain>
    </source>
</reference>
<organism evidence="9 10">
    <name type="scientific">Dimargaris verticillata</name>
    <dbReference type="NCBI Taxonomy" id="2761393"/>
    <lineage>
        <taxon>Eukaryota</taxon>
        <taxon>Fungi</taxon>
        <taxon>Fungi incertae sedis</taxon>
        <taxon>Zoopagomycota</taxon>
        <taxon>Kickxellomycotina</taxon>
        <taxon>Dimargaritomycetes</taxon>
        <taxon>Dimargaritales</taxon>
        <taxon>Dimargaritaceae</taxon>
        <taxon>Dimargaris</taxon>
    </lineage>
</organism>
<keyword evidence="3 6" id="KW-0547">Nucleotide-binding</keyword>
<dbReference type="Gene3D" id="1.10.510.10">
    <property type="entry name" value="Transferase(Phosphotransferase) domain 1"/>
    <property type="match status" value="1"/>
</dbReference>
<feature type="region of interest" description="Disordered" evidence="7">
    <location>
        <begin position="334"/>
        <end position="391"/>
    </location>
</feature>
<evidence type="ECO:0000259" key="8">
    <source>
        <dbReference type="PROSITE" id="PS50011"/>
    </source>
</evidence>
<feature type="compositionally biased region" description="Polar residues" evidence="7">
    <location>
        <begin position="108"/>
        <end position="129"/>
    </location>
</feature>
<dbReference type="PANTHER" id="PTHR24345">
    <property type="entry name" value="SERINE/THREONINE-PROTEIN KINASE PLK"/>
    <property type="match status" value="1"/>
</dbReference>